<evidence type="ECO:0000313" key="4">
    <source>
        <dbReference type="EMBL" id="MBW3093260.1"/>
    </source>
</evidence>
<evidence type="ECO:0000256" key="1">
    <source>
        <dbReference type="ARBA" id="ARBA00006479"/>
    </source>
</evidence>
<organism evidence="4 5">
    <name type="scientific">Bifidobacterium miconis</name>
    <dbReference type="NCBI Taxonomy" id="2834435"/>
    <lineage>
        <taxon>Bacteria</taxon>
        <taxon>Bacillati</taxon>
        <taxon>Actinomycetota</taxon>
        <taxon>Actinomycetes</taxon>
        <taxon>Bifidobacteriales</taxon>
        <taxon>Bifidobacteriaceae</taxon>
        <taxon>Bifidobacterium</taxon>
    </lineage>
</organism>
<evidence type="ECO:0000313" key="5">
    <source>
        <dbReference type="Proteomes" id="UP000700815"/>
    </source>
</evidence>
<feature type="domain" description="HTH arsR-type" evidence="3">
    <location>
        <begin position="35"/>
        <end position="117"/>
    </location>
</feature>
<dbReference type="SMART" id="SM00418">
    <property type="entry name" value="HTH_ARSR"/>
    <property type="match status" value="1"/>
</dbReference>
<comment type="caution">
    <text evidence="4">The sequence shown here is derived from an EMBL/GenBank/DDBJ whole genome shotgun (WGS) entry which is preliminary data.</text>
</comment>
<dbReference type="PANTHER" id="PTHR18964:SF149">
    <property type="entry name" value="BIFUNCTIONAL UDP-N-ACETYLGLUCOSAMINE 2-EPIMERASE_N-ACETYLMANNOSAMINE KINASE"/>
    <property type="match status" value="1"/>
</dbReference>
<sequence length="416" mass="44764">MTTPPTHQPNGNIGGPTPPAITAAATTATTTATDTAASAPRDHTRTAILRHLYRHRQATKQRLAHELGLSLPTVTQHLRELERAGIVVPGDPQASTGGRKAVPYAFNPRHRIAVGVSAGTTETTLLAIDLYGDIVARLNRTIPYRNDAAYWQRVAGIADEFANAATSPVIGVAFCSRGIVSATAPDPTASDAQSSAPQLMLADATGTPGCSVQSLRQLVHRTLTPMRDADADATAELWFDRTIRDAVCIYLDRRPCGAIVVNGRLHQNAAFRDGMIEHMALVPGGRPCYCGQRGCMDVYCSPETLPEDYESLPGFFSVLEQGETHHRERMNEWLDRVAQAIANVRSVIAGDVIVGGEAAQYLDDDDIADLRSRVAKLSPFGGDGLRLRRGLCMDGQPALGAALRLVDDWLDDNGCR</sequence>
<proteinExistence type="inferred from homology"/>
<name>A0ABS6WGV9_9BIFI</name>
<dbReference type="InterPro" id="IPR000600">
    <property type="entry name" value="ROK"/>
</dbReference>
<feature type="compositionally biased region" description="Polar residues" evidence="2">
    <location>
        <begin position="1"/>
        <end position="11"/>
    </location>
</feature>
<reference evidence="4 5" key="1">
    <citation type="submission" date="2021-05" db="EMBL/GenBank/DDBJ databases">
        <title>Phylogenetic classification of ten novel species belonging to the genus Bifidobacterium comprising B. colchicus sp. nov., B. abeli sp. nov., B. bicoloris sp. nov., B. guerezis sp. nov., B. rosaliae sp. nov., B. santillanensis sp. nov., B. argentati sp. nov., B. amazzoni sp. nov., B. pluviali sp. nov., and B. pinnaculum sp. nov.</title>
        <authorList>
            <person name="Lugli G.A."/>
            <person name="Ruiz Garcia L."/>
            <person name="Margolles A."/>
            <person name="Ventura M."/>
        </authorList>
    </citation>
    <scope>NUCLEOTIDE SEQUENCE [LARGE SCALE GENOMIC DNA]</scope>
    <source>
        <strain evidence="4 5">82T10</strain>
    </source>
</reference>
<dbReference type="EMBL" id="JAHBBH010000033">
    <property type="protein sequence ID" value="MBW3093260.1"/>
    <property type="molecule type" value="Genomic_DNA"/>
</dbReference>
<accession>A0ABS6WGV9</accession>
<keyword evidence="5" id="KW-1185">Reference proteome</keyword>
<dbReference type="Pfam" id="PF00480">
    <property type="entry name" value="ROK"/>
    <property type="match status" value="1"/>
</dbReference>
<dbReference type="RefSeq" id="WP_219059242.1">
    <property type="nucleotide sequence ID" value="NZ_JAHBBH010000033.1"/>
</dbReference>
<dbReference type="Pfam" id="PF13412">
    <property type="entry name" value="HTH_24"/>
    <property type="match status" value="1"/>
</dbReference>
<dbReference type="Proteomes" id="UP000700815">
    <property type="component" value="Unassembled WGS sequence"/>
</dbReference>
<feature type="region of interest" description="Disordered" evidence="2">
    <location>
        <begin position="1"/>
        <end position="21"/>
    </location>
</feature>
<dbReference type="CDD" id="cd00090">
    <property type="entry name" value="HTH_ARSR"/>
    <property type="match status" value="1"/>
</dbReference>
<evidence type="ECO:0000256" key="2">
    <source>
        <dbReference type="SAM" id="MobiDB-lite"/>
    </source>
</evidence>
<dbReference type="InterPro" id="IPR011991">
    <property type="entry name" value="ArsR-like_HTH"/>
</dbReference>
<dbReference type="PANTHER" id="PTHR18964">
    <property type="entry name" value="ROK (REPRESSOR, ORF, KINASE) FAMILY"/>
    <property type="match status" value="1"/>
</dbReference>
<dbReference type="InterPro" id="IPR001845">
    <property type="entry name" value="HTH_ArsR_DNA-bd_dom"/>
</dbReference>
<comment type="similarity">
    <text evidence="1">Belongs to the ROK (NagC/XylR) family.</text>
</comment>
<evidence type="ECO:0000259" key="3">
    <source>
        <dbReference type="SMART" id="SM00418"/>
    </source>
</evidence>
<protein>
    <submittedName>
        <fullName evidence="4">ROK family transcriptional regulator</fullName>
    </submittedName>
</protein>
<gene>
    <name evidence="4" type="ORF">KIH79_10090</name>
</gene>